<evidence type="ECO:0000313" key="3">
    <source>
        <dbReference type="EMBL" id="SEU13675.1"/>
    </source>
</evidence>
<dbReference type="SUPFAM" id="SSF52540">
    <property type="entry name" value="P-loop containing nucleoside triphosphate hydrolases"/>
    <property type="match status" value="1"/>
</dbReference>
<protein>
    <submittedName>
        <fullName evidence="3">NB-ARC domain-containing protein</fullName>
    </submittedName>
</protein>
<keyword evidence="4" id="KW-1185">Reference proteome</keyword>
<comment type="caution">
    <text evidence="2">The sequence shown here is derived from an EMBL/GenBank/DDBJ whole genome shotgun (WGS) entry which is preliminary data.</text>
</comment>
<evidence type="ECO:0000313" key="4">
    <source>
        <dbReference type="Proteomes" id="UP000183760"/>
    </source>
</evidence>
<dbReference type="Proteomes" id="UP000321514">
    <property type="component" value="Unassembled WGS sequence"/>
</dbReference>
<dbReference type="Pfam" id="PF00931">
    <property type="entry name" value="NB-ARC"/>
    <property type="match status" value="1"/>
</dbReference>
<evidence type="ECO:0000259" key="1">
    <source>
        <dbReference type="PROSITE" id="PS50104"/>
    </source>
</evidence>
<dbReference type="PANTHER" id="PTHR47691:SF3">
    <property type="entry name" value="HTH-TYPE TRANSCRIPTIONAL REGULATOR RV0890C-RELATED"/>
    <property type="match status" value="1"/>
</dbReference>
<dbReference type="InterPro" id="IPR000157">
    <property type="entry name" value="TIR_dom"/>
</dbReference>
<dbReference type="InterPro" id="IPR011990">
    <property type="entry name" value="TPR-like_helical_dom_sf"/>
</dbReference>
<feature type="domain" description="TIR" evidence="1">
    <location>
        <begin position="260"/>
        <end position="398"/>
    </location>
</feature>
<dbReference type="PROSITE" id="PS50104">
    <property type="entry name" value="TIR"/>
    <property type="match status" value="1"/>
</dbReference>
<accession>A0A511TBD0</accession>
<sequence length="1239" mass="138480">MATLAAARMLVEDVERDQPQAVELASLASFAVRVDPPLLRRLRLELLPGNSPALEADVWHGGLVTFRGPEGFVFAPGVGAVLRERLASDASRYERAWSITREVHAPWLSPALLLEEELNYHQLSQKPGAYDEARELLRKAVAWVVREKSPGMAYWAAGAAIRLPSALMDMEEGRMLAAAAPARLPGSLRLPSPPSGSVPEWMPWVAPEGLERIRLGVKMSPLSLTLDPRNESHEDFIELPRTNPLVVEVAEADADDEFDEPRRIFISYGLAERGVQRWNHRIRDALRRTPHQVFPEDEVPQPGTSWRETLEKELAGCDAAILLFFAPTRYSGFQEEFLLERQRKDPEGFTLIVVNIRPENDSELLPPVVLPGGFVPLFMFEASAGQEQQVIRRILEALKRSRGAPRFGRRFDFSPPGTARIAHSGQALRLRTLVGDEYIIEPARLDPRHVPPPEPGPIAHPQAFKTLLEEFDRSPVIAITGPAGVGKTQLIRQALSQAGYVFRYGSYSLVARGSGMPPSAQSIAWNLVRAIAPEQARSREDALRLYRYLTSERRMALVLEDVDSLGWSNDAQAVAEINALHPARGSGSVLLLTSRKRIERVDARWIELGGMESGLAVGMLMRLVPQASEHAAAIVEACRYLAIPMYEVGKAIAQLPSDISIERYVLLLRQARMLAVFPESFNLGAAETVLVGEEPSSESELPMAQEMLQAGLLRSAGLGRYVLWPPIRAVAEAEPGEPESYEAAWRHAGHYLRLLESLHGRYMQGGPARAEAIAAFDADSANIVVTIEWLLVRLPGLSEEDEFQRMLSSLMAAAPRLLRLRRPPRERERWFNYASQLQDDPLVLLESAIAEAELGQQTQALDTCDRARDLVAFPPEDAASKDIVVKLARFQLEAGNLEACRSTLKELPPLGLPSSDHGAEWHYVTALLYSEEGRGTEADWEMRIARALAVSEGDIRLEGDVQRGLADLAMARNELGRAAALHEEALEFARAWRDDRGAALASWGLGLVRVRQGLRERAGEFLQGLVDHYRFIEHAQAEQVARQREVLLLPPRRTGESPSRDQKPVVVEDILRVSTPRIALYVRDRLKCDEEIAHDAAVDAVVSYLNNPDRYDPSKYDLDEYLSQAALHQARDRSRAAFAKSRREQQFASELELSLRDPREQMEQSVEANNALKKLVARGYLKDEKDMAALAMLLQGERSTERLAKALGLDALKQEQMRREVKRQRDRLMKILERFGRQS</sequence>
<proteinExistence type="predicted"/>
<organism evidence="2 5">
    <name type="scientific">Myxococcus fulvus</name>
    <dbReference type="NCBI Taxonomy" id="33"/>
    <lineage>
        <taxon>Bacteria</taxon>
        <taxon>Pseudomonadati</taxon>
        <taxon>Myxococcota</taxon>
        <taxon>Myxococcia</taxon>
        <taxon>Myxococcales</taxon>
        <taxon>Cystobacterineae</taxon>
        <taxon>Myxococcaceae</taxon>
        <taxon>Myxococcus</taxon>
    </lineage>
</organism>
<dbReference type="EMBL" id="BJXR01000047">
    <property type="protein sequence ID" value="GEN11427.1"/>
    <property type="molecule type" value="Genomic_DNA"/>
</dbReference>
<dbReference type="OrthoDB" id="8479261at2"/>
<evidence type="ECO:0000313" key="2">
    <source>
        <dbReference type="EMBL" id="GEN11427.1"/>
    </source>
</evidence>
<dbReference type="Gene3D" id="3.40.50.300">
    <property type="entry name" value="P-loop containing nucleotide triphosphate hydrolases"/>
    <property type="match status" value="1"/>
</dbReference>
<dbReference type="Proteomes" id="UP000183760">
    <property type="component" value="Unassembled WGS sequence"/>
</dbReference>
<dbReference type="AlphaFoldDB" id="A0A511TBD0"/>
<dbReference type="SUPFAM" id="SSF48452">
    <property type="entry name" value="TPR-like"/>
    <property type="match status" value="1"/>
</dbReference>
<dbReference type="PANTHER" id="PTHR47691">
    <property type="entry name" value="REGULATOR-RELATED"/>
    <property type="match status" value="1"/>
</dbReference>
<dbReference type="GO" id="GO:0007165">
    <property type="term" value="P:signal transduction"/>
    <property type="evidence" value="ECO:0007669"/>
    <property type="project" value="InterPro"/>
</dbReference>
<dbReference type="GO" id="GO:0043531">
    <property type="term" value="F:ADP binding"/>
    <property type="evidence" value="ECO:0007669"/>
    <property type="project" value="InterPro"/>
</dbReference>
<evidence type="ECO:0000313" key="5">
    <source>
        <dbReference type="Proteomes" id="UP000321514"/>
    </source>
</evidence>
<dbReference type="RefSeq" id="WP_074954909.1">
    <property type="nucleotide sequence ID" value="NZ_BJXR01000047.1"/>
</dbReference>
<dbReference type="Gene3D" id="1.25.40.10">
    <property type="entry name" value="Tetratricopeptide repeat domain"/>
    <property type="match status" value="1"/>
</dbReference>
<name>A0A511TBD0_MYXFU</name>
<reference evidence="3 4" key="1">
    <citation type="submission" date="2016-10" db="EMBL/GenBank/DDBJ databases">
        <authorList>
            <person name="Varghese N."/>
            <person name="Submissions S."/>
        </authorList>
    </citation>
    <scope>NUCLEOTIDE SEQUENCE [LARGE SCALE GENOMIC DNA]</scope>
    <source>
        <strain evidence="3 4">DSM 16525</strain>
    </source>
</reference>
<dbReference type="InterPro" id="IPR027417">
    <property type="entry name" value="P-loop_NTPase"/>
</dbReference>
<dbReference type="EMBL" id="FOIB01000005">
    <property type="protein sequence ID" value="SEU13675.1"/>
    <property type="molecule type" value="Genomic_DNA"/>
</dbReference>
<dbReference type="InterPro" id="IPR002182">
    <property type="entry name" value="NB-ARC"/>
</dbReference>
<gene>
    <name evidence="2" type="ORF">MFU01_64640</name>
    <name evidence="3" type="ORF">SAMN05443572_105210</name>
</gene>
<reference evidence="2 5" key="2">
    <citation type="submission" date="2019-07" db="EMBL/GenBank/DDBJ databases">
        <title>Whole genome shotgun sequence of Myxococcus fulvus NBRC 100333.</title>
        <authorList>
            <person name="Hosoyama A."/>
            <person name="Uohara A."/>
            <person name="Ohji S."/>
            <person name="Ichikawa N."/>
        </authorList>
    </citation>
    <scope>NUCLEOTIDE SEQUENCE [LARGE SCALE GENOMIC DNA]</scope>
    <source>
        <strain evidence="2 5">NBRC 100333</strain>
    </source>
</reference>